<dbReference type="Pfam" id="PF11239">
    <property type="entry name" value="DUF3040"/>
    <property type="match status" value="1"/>
</dbReference>
<dbReference type="Proteomes" id="UP000273119">
    <property type="component" value="Unassembled WGS sequence"/>
</dbReference>
<keyword evidence="2" id="KW-1133">Transmembrane helix</keyword>
<gene>
    <name evidence="3" type="ORF">DWQ67_02125</name>
</gene>
<feature type="region of interest" description="Disordered" evidence="1">
    <location>
        <begin position="92"/>
        <end position="128"/>
    </location>
</feature>
<organism evidence="3 4">
    <name type="scientific">Galactobacter caseinivorans</name>
    <dbReference type="NCBI Taxonomy" id="2676123"/>
    <lineage>
        <taxon>Bacteria</taxon>
        <taxon>Bacillati</taxon>
        <taxon>Actinomycetota</taxon>
        <taxon>Actinomycetes</taxon>
        <taxon>Micrococcales</taxon>
        <taxon>Micrococcaceae</taxon>
        <taxon>Galactobacter</taxon>
    </lineage>
</organism>
<evidence type="ECO:0000256" key="2">
    <source>
        <dbReference type="SAM" id="Phobius"/>
    </source>
</evidence>
<evidence type="ECO:0000313" key="4">
    <source>
        <dbReference type="Proteomes" id="UP000273119"/>
    </source>
</evidence>
<name>A0A496PNE8_9MICC</name>
<feature type="compositionally biased region" description="Basic and acidic residues" evidence="1">
    <location>
        <begin position="110"/>
        <end position="128"/>
    </location>
</feature>
<feature type="transmembrane region" description="Helical" evidence="2">
    <location>
        <begin position="66"/>
        <end position="88"/>
    </location>
</feature>
<sequence>MPLSEHEQRLLAEMEKQLHEDPHFTDSLRQAESAGRYSTRNIAVGLLIAVVGLALVLVGVSLNHLAVIGIVVGVVGFLLMSAGVYVALAKRPGTPGSAESPAPQNARKSSYMERLEQQWEDRHRGDAR</sequence>
<reference evidence="3 4" key="1">
    <citation type="submission" date="2018-07" db="EMBL/GenBank/DDBJ databases">
        <title>Arthrobacter sp. nov., isolated from raw cow's milk with high bacterial count.</title>
        <authorList>
            <person name="Hahne J."/>
            <person name="Isele D."/>
            <person name="Lipski A."/>
        </authorList>
    </citation>
    <scope>NUCLEOTIDE SEQUENCE [LARGE SCALE GENOMIC DNA]</scope>
    <source>
        <strain evidence="3 4">JZ R-183</strain>
    </source>
</reference>
<dbReference type="RefSeq" id="WP_121484234.1">
    <property type="nucleotide sequence ID" value="NZ_QQXL01000001.1"/>
</dbReference>
<comment type="caution">
    <text evidence="3">The sequence shown here is derived from an EMBL/GenBank/DDBJ whole genome shotgun (WGS) entry which is preliminary data.</text>
</comment>
<dbReference type="EMBL" id="QQXL01000001">
    <property type="protein sequence ID" value="RKW71974.1"/>
    <property type="molecule type" value="Genomic_DNA"/>
</dbReference>
<evidence type="ECO:0000313" key="3">
    <source>
        <dbReference type="EMBL" id="RKW71974.1"/>
    </source>
</evidence>
<protein>
    <submittedName>
        <fullName evidence="3">DUF3040 domain-containing protein</fullName>
    </submittedName>
</protein>
<keyword evidence="4" id="KW-1185">Reference proteome</keyword>
<dbReference type="AlphaFoldDB" id="A0A496PNE8"/>
<keyword evidence="2" id="KW-0812">Transmembrane</keyword>
<proteinExistence type="predicted"/>
<dbReference type="InterPro" id="IPR021401">
    <property type="entry name" value="DUF3040"/>
</dbReference>
<feature type="transmembrane region" description="Helical" evidence="2">
    <location>
        <begin position="42"/>
        <end position="60"/>
    </location>
</feature>
<keyword evidence="2" id="KW-0472">Membrane</keyword>
<evidence type="ECO:0000256" key="1">
    <source>
        <dbReference type="SAM" id="MobiDB-lite"/>
    </source>
</evidence>
<accession>A0A496PNE8</accession>